<dbReference type="AlphaFoldDB" id="A0A1Z4EIV5"/>
<organism evidence="3 4">
    <name type="scientific">Mycobacterium shigaense</name>
    <dbReference type="NCBI Taxonomy" id="722731"/>
    <lineage>
        <taxon>Bacteria</taxon>
        <taxon>Bacillati</taxon>
        <taxon>Actinomycetota</taxon>
        <taxon>Actinomycetes</taxon>
        <taxon>Mycobacteriales</taxon>
        <taxon>Mycobacteriaceae</taxon>
        <taxon>Mycobacterium</taxon>
        <taxon>Mycobacterium simiae complex</taxon>
    </lineage>
</organism>
<evidence type="ECO:0000259" key="2">
    <source>
        <dbReference type="Pfam" id="PF01243"/>
    </source>
</evidence>
<keyword evidence="4" id="KW-1185">Reference proteome</keyword>
<dbReference type="EMBL" id="AP018164">
    <property type="protein sequence ID" value="BAX92897.1"/>
    <property type="molecule type" value="Genomic_DNA"/>
</dbReference>
<gene>
    <name evidence="3" type="ORF">MSG_02753</name>
</gene>
<dbReference type="InterPro" id="IPR011576">
    <property type="entry name" value="Pyridox_Oxase_N"/>
</dbReference>
<evidence type="ECO:0000256" key="1">
    <source>
        <dbReference type="ARBA" id="ARBA00023002"/>
    </source>
</evidence>
<reference evidence="4" key="1">
    <citation type="submission" date="2017-06" db="EMBL/GenBank/DDBJ databases">
        <title>Complete Genome Sequence of Mycobacterium shigaense.</title>
        <authorList>
            <person name="Fukano H."/>
            <person name="Yoshida M."/>
            <person name="Kazumi Y."/>
            <person name="Ogura Y."/>
            <person name="Mitarai S."/>
            <person name="Hayashi T."/>
            <person name="Hoshino Y."/>
        </authorList>
    </citation>
    <scope>NUCLEOTIDE SEQUENCE [LARGE SCALE GENOMIC DNA]</scope>
    <source>
        <strain evidence="4">UN-152</strain>
    </source>
</reference>
<sequence length="143" mass="15827">MSSGPADLKDQKFVSLTTFKRNGDAVASAMWIVGDGELLWAWTPADAWKVKRIRRDPRVILAPCGRTGKVRPGQPVVDATAEVVTDADQVARVESLVKRKYGVEFRLVTLIEAVLARGRKPRFAIRITPSQSRTAISPDDEVR</sequence>
<dbReference type="RefSeq" id="WP_096440355.1">
    <property type="nucleotide sequence ID" value="NZ_AP018164.1"/>
</dbReference>
<dbReference type="Pfam" id="PF01243">
    <property type="entry name" value="PNPOx_N"/>
    <property type="match status" value="1"/>
</dbReference>
<dbReference type="OrthoDB" id="5738083at2"/>
<dbReference type="InterPro" id="IPR012349">
    <property type="entry name" value="Split_barrel_FMN-bd"/>
</dbReference>
<evidence type="ECO:0000313" key="3">
    <source>
        <dbReference type="EMBL" id="BAX92897.1"/>
    </source>
</evidence>
<name>A0A1Z4EIV5_9MYCO</name>
<dbReference type="NCBIfam" id="TIGR03666">
    <property type="entry name" value="Rv2061_F420"/>
    <property type="match status" value="1"/>
</dbReference>
<feature type="domain" description="Pyridoxamine 5'-phosphate oxidase N-terminal" evidence="2">
    <location>
        <begin position="8"/>
        <end position="133"/>
    </location>
</feature>
<dbReference type="PANTHER" id="PTHR35176:SF11">
    <property type="entry name" value="PYRIDOXAMINE 5'-PHOSPHATE OXIDASE FAMILY PROTEIN"/>
    <property type="match status" value="1"/>
</dbReference>
<dbReference type="Proteomes" id="UP000217736">
    <property type="component" value="Chromosome"/>
</dbReference>
<evidence type="ECO:0000313" key="4">
    <source>
        <dbReference type="Proteomes" id="UP000217736"/>
    </source>
</evidence>
<dbReference type="GO" id="GO:0070967">
    <property type="term" value="F:coenzyme F420 binding"/>
    <property type="evidence" value="ECO:0007669"/>
    <property type="project" value="TreeGrafter"/>
</dbReference>
<keyword evidence="1" id="KW-0560">Oxidoreductase</keyword>
<dbReference type="KEGG" id="mshg:MSG_02753"/>
<dbReference type="InterPro" id="IPR019965">
    <property type="entry name" value="PPOX_F420-dep_Rv2061_put"/>
</dbReference>
<accession>A0A1Z4EIV5</accession>
<dbReference type="GO" id="GO:0016627">
    <property type="term" value="F:oxidoreductase activity, acting on the CH-CH group of donors"/>
    <property type="evidence" value="ECO:0007669"/>
    <property type="project" value="TreeGrafter"/>
</dbReference>
<dbReference type="InterPro" id="IPR052019">
    <property type="entry name" value="F420H2_bilvrd_red/Heme_oxyg"/>
</dbReference>
<dbReference type="Gene3D" id="2.30.110.10">
    <property type="entry name" value="Electron Transport, Fmn-binding Protein, Chain A"/>
    <property type="match status" value="1"/>
</dbReference>
<proteinExistence type="predicted"/>
<dbReference type="PANTHER" id="PTHR35176">
    <property type="entry name" value="HEME OXYGENASE HI_0854-RELATED"/>
    <property type="match status" value="1"/>
</dbReference>
<dbReference type="GO" id="GO:0005829">
    <property type="term" value="C:cytosol"/>
    <property type="evidence" value="ECO:0007669"/>
    <property type="project" value="TreeGrafter"/>
</dbReference>
<dbReference type="SUPFAM" id="SSF50475">
    <property type="entry name" value="FMN-binding split barrel"/>
    <property type="match status" value="1"/>
</dbReference>
<protein>
    <submittedName>
        <fullName evidence="3">PPOX class F420-dependent oxidoreductase</fullName>
    </submittedName>
</protein>